<evidence type="ECO:0000256" key="6">
    <source>
        <dbReference type="RuleBase" id="RU363050"/>
    </source>
</evidence>
<comment type="subcellular location">
    <subcellularLocation>
        <location evidence="1 6">Cytoplasm</location>
        <location evidence="1 6">Cytoskeleton</location>
        <location evidence="1 6">Microtubule organizing center</location>
    </subcellularLocation>
</comment>
<dbReference type="InterPro" id="IPR040457">
    <property type="entry name" value="GCP_C"/>
</dbReference>
<dbReference type="GO" id="GO:0051225">
    <property type="term" value="P:spindle assembly"/>
    <property type="evidence" value="ECO:0007669"/>
    <property type="project" value="TreeGrafter"/>
</dbReference>
<evidence type="ECO:0000259" key="8">
    <source>
        <dbReference type="Pfam" id="PF04130"/>
    </source>
</evidence>
<dbReference type="GO" id="GO:0043015">
    <property type="term" value="F:gamma-tubulin binding"/>
    <property type="evidence" value="ECO:0007669"/>
    <property type="project" value="InterPro"/>
</dbReference>
<dbReference type="GO" id="GO:0031122">
    <property type="term" value="P:cytoplasmic microtubule organization"/>
    <property type="evidence" value="ECO:0007669"/>
    <property type="project" value="TreeGrafter"/>
</dbReference>
<feature type="domain" description="Gamma tubulin complex component protein N-terminal" evidence="9">
    <location>
        <begin position="64"/>
        <end position="306"/>
    </location>
</feature>
<dbReference type="GO" id="GO:0000922">
    <property type="term" value="C:spindle pole"/>
    <property type="evidence" value="ECO:0007669"/>
    <property type="project" value="InterPro"/>
</dbReference>
<feature type="compositionally biased region" description="Low complexity" evidence="7">
    <location>
        <begin position="619"/>
        <end position="633"/>
    </location>
</feature>
<evidence type="ECO:0000256" key="5">
    <source>
        <dbReference type="ARBA" id="ARBA00023212"/>
    </source>
</evidence>
<dbReference type="InterPro" id="IPR042241">
    <property type="entry name" value="GCP_C_sf"/>
</dbReference>
<dbReference type="GO" id="GO:0051321">
    <property type="term" value="P:meiotic cell cycle"/>
    <property type="evidence" value="ECO:0007669"/>
    <property type="project" value="TreeGrafter"/>
</dbReference>
<dbReference type="EMBL" id="CAJPDT010000046">
    <property type="protein sequence ID" value="CAF9927349.1"/>
    <property type="molecule type" value="Genomic_DNA"/>
</dbReference>
<dbReference type="AlphaFoldDB" id="A0A8H3FMQ0"/>
<dbReference type="Proteomes" id="UP000664534">
    <property type="component" value="Unassembled WGS sequence"/>
</dbReference>
<keyword evidence="4 6" id="KW-0493">Microtubule</keyword>
<comment type="similarity">
    <text evidence="2 6">Belongs to the TUBGCP family.</text>
</comment>
<evidence type="ECO:0000313" key="10">
    <source>
        <dbReference type="EMBL" id="CAF9927349.1"/>
    </source>
</evidence>
<dbReference type="GO" id="GO:0007020">
    <property type="term" value="P:microtubule nucleation"/>
    <property type="evidence" value="ECO:0007669"/>
    <property type="project" value="InterPro"/>
</dbReference>
<dbReference type="InterPro" id="IPR041470">
    <property type="entry name" value="GCP_N"/>
</dbReference>
<keyword evidence="3 6" id="KW-0963">Cytoplasm</keyword>
<dbReference type="GO" id="GO:0051011">
    <property type="term" value="F:microtubule minus-end binding"/>
    <property type="evidence" value="ECO:0007669"/>
    <property type="project" value="TreeGrafter"/>
</dbReference>
<keyword evidence="11" id="KW-1185">Reference proteome</keyword>
<keyword evidence="5 6" id="KW-0206">Cytoskeleton</keyword>
<dbReference type="GO" id="GO:0000278">
    <property type="term" value="P:mitotic cell cycle"/>
    <property type="evidence" value="ECO:0007669"/>
    <property type="project" value="TreeGrafter"/>
</dbReference>
<dbReference type="PANTHER" id="PTHR19302">
    <property type="entry name" value="GAMMA TUBULIN COMPLEX PROTEIN"/>
    <property type="match status" value="1"/>
</dbReference>
<name>A0A8H3FMQ0_9LECA</name>
<dbReference type="Pfam" id="PF04130">
    <property type="entry name" value="GCP_C_terminal"/>
    <property type="match status" value="1"/>
</dbReference>
<protein>
    <recommendedName>
        <fullName evidence="6">Spindle pole body component</fullName>
    </recommendedName>
</protein>
<evidence type="ECO:0000256" key="4">
    <source>
        <dbReference type="ARBA" id="ARBA00022701"/>
    </source>
</evidence>
<feature type="domain" description="Gamma tubulin complex component C-terminal" evidence="8">
    <location>
        <begin position="365"/>
        <end position="785"/>
    </location>
</feature>
<dbReference type="GO" id="GO:0000930">
    <property type="term" value="C:gamma-tubulin complex"/>
    <property type="evidence" value="ECO:0007669"/>
    <property type="project" value="UniProtKB-ARBA"/>
</dbReference>
<sequence>MLHEILLALFTGDIFRQQNDPPTPETCLAFPFLPRISYADSRSCLGPSPLLHPQSSKAGANPELLQSFLSPAEQALLQSLAHNLGDRNRNIRDHASAISSSHPSTVCRAVSTAITSTYLANFRQNILEVERDILREDTSIVGAHNIVPLSAIVGAFDGWSRKLEWLWKLVQYIRAPALLPGEAKQTRSYHESRTAAELIEHLRESTHTGYPDIEVISLDLVRVAETAWLKQTSAWVLYGRHPAYGAGDFFITRQAASKKPAGSSWEYGVQDSLVPCFVTPHTANSILFIGRSLNQIRERQLSFADGASPAAAPDLALLPNHLAHLSTLEFPLTSSNFSAAIGAIRLSLSQNALQKLLPLPKVLEVLLILKDFFLLERGEFAVALLTAADERLVSRNKTERSKQNLVNGLASMTIKDGEVSAVLARTWTALTSYQSLDDEDVDELDQAREIVHLSIKTVDEGHVSRPSLASFNDLLLPSSTVLTLRVPSPLDLFLSASDVETYSHVHAYLLSIRRAHLRLSKLFLLSVLRRDHPSPKAPASLDHHHAFDEIARMRARADDRARMLRPTWATITSTAFFLAELGEYFQGEVVKSSWSTFHRWLVPHDPQSVNDNLVSSIGTSDRPQSSRPTSSQSGADPAMKSFQDPETLTQAHQRYLASLEKALLLHDQTFTIGLRRLMTSIDHMSALMQRLNTIQQSLGSDVQNEALTASNHLDAEEKRLVVDLQASRSKIASGVQGLIEALRTIDAASAAQRGYQGDQGLMQHDGFVPWTGGGVDRLLLKLDYGNVLNLA</sequence>
<organism evidence="10 11">
    <name type="scientific">Imshaugia aleurites</name>
    <dbReference type="NCBI Taxonomy" id="172621"/>
    <lineage>
        <taxon>Eukaryota</taxon>
        <taxon>Fungi</taxon>
        <taxon>Dikarya</taxon>
        <taxon>Ascomycota</taxon>
        <taxon>Pezizomycotina</taxon>
        <taxon>Lecanoromycetes</taxon>
        <taxon>OSLEUM clade</taxon>
        <taxon>Lecanoromycetidae</taxon>
        <taxon>Lecanorales</taxon>
        <taxon>Lecanorineae</taxon>
        <taxon>Parmeliaceae</taxon>
        <taxon>Imshaugia</taxon>
    </lineage>
</organism>
<dbReference type="Pfam" id="PF17681">
    <property type="entry name" value="GCP_N_terminal"/>
    <property type="match status" value="1"/>
</dbReference>
<comment type="caution">
    <text evidence="10">The sequence shown here is derived from an EMBL/GenBank/DDBJ whole genome shotgun (WGS) entry which is preliminary data.</text>
</comment>
<feature type="region of interest" description="Disordered" evidence="7">
    <location>
        <begin position="611"/>
        <end position="642"/>
    </location>
</feature>
<evidence type="ECO:0000256" key="1">
    <source>
        <dbReference type="ARBA" id="ARBA00004267"/>
    </source>
</evidence>
<accession>A0A8H3FMQ0</accession>
<evidence type="ECO:0000313" key="11">
    <source>
        <dbReference type="Proteomes" id="UP000664534"/>
    </source>
</evidence>
<evidence type="ECO:0000256" key="2">
    <source>
        <dbReference type="ARBA" id="ARBA00010337"/>
    </source>
</evidence>
<dbReference type="GO" id="GO:0005874">
    <property type="term" value="C:microtubule"/>
    <property type="evidence" value="ECO:0007669"/>
    <property type="project" value="UniProtKB-KW"/>
</dbReference>
<dbReference type="OrthoDB" id="78652at2759"/>
<reference evidence="10" key="1">
    <citation type="submission" date="2021-03" db="EMBL/GenBank/DDBJ databases">
        <authorList>
            <person name="Tagirdzhanova G."/>
        </authorList>
    </citation>
    <scope>NUCLEOTIDE SEQUENCE</scope>
</reference>
<gene>
    <name evidence="10" type="ORF">IMSHALPRED_007192</name>
</gene>
<evidence type="ECO:0000256" key="3">
    <source>
        <dbReference type="ARBA" id="ARBA00022490"/>
    </source>
</evidence>
<proteinExistence type="inferred from homology"/>
<evidence type="ECO:0000259" key="9">
    <source>
        <dbReference type="Pfam" id="PF17681"/>
    </source>
</evidence>
<dbReference type="InterPro" id="IPR007259">
    <property type="entry name" value="GCP"/>
</dbReference>
<evidence type="ECO:0000256" key="7">
    <source>
        <dbReference type="SAM" id="MobiDB-lite"/>
    </source>
</evidence>
<dbReference type="GO" id="GO:0044732">
    <property type="term" value="C:mitotic spindle pole body"/>
    <property type="evidence" value="ECO:0007669"/>
    <property type="project" value="TreeGrafter"/>
</dbReference>
<dbReference type="PANTHER" id="PTHR19302:SF27">
    <property type="entry name" value="GAMMA-TUBULIN COMPLEX COMPONENT 4"/>
    <property type="match status" value="1"/>
</dbReference>
<dbReference type="Gene3D" id="1.20.120.1900">
    <property type="entry name" value="Gamma-tubulin complex, C-terminal domain"/>
    <property type="match status" value="1"/>
</dbReference>